<reference evidence="3" key="2">
    <citation type="journal article" date="2021" name="Microbiome">
        <title>Successional dynamics and alternative stable states in a saline activated sludge microbial community over 9 years.</title>
        <authorList>
            <person name="Wang Y."/>
            <person name="Ye J."/>
            <person name="Ju F."/>
            <person name="Liu L."/>
            <person name="Boyd J.A."/>
            <person name="Deng Y."/>
            <person name="Parks D.H."/>
            <person name="Jiang X."/>
            <person name="Yin X."/>
            <person name="Woodcroft B.J."/>
            <person name="Tyson G.W."/>
            <person name="Hugenholtz P."/>
            <person name="Polz M.F."/>
            <person name="Zhang T."/>
        </authorList>
    </citation>
    <scope>NUCLEOTIDE SEQUENCE</scope>
    <source>
        <strain evidence="3">HKST-UBA03</strain>
    </source>
</reference>
<keyword evidence="2" id="KW-0812">Transmembrane</keyword>
<reference evidence="3" key="1">
    <citation type="submission" date="2020-04" db="EMBL/GenBank/DDBJ databases">
        <authorList>
            <person name="Zhang T."/>
        </authorList>
    </citation>
    <scope>NUCLEOTIDE SEQUENCE</scope>
    <source>
        <strain evidence="3">HKST-UBA03</strain>
    </source>
</reference>
<dbReference type="EMBL" id="JAGQKZ010000026">
    <property type="protein sequence ID" value="MCA9392196.1"/>
    <property type="molecule type" value="Genomic_DNA"/>
</dbReference>
<feature type="region of interest" description="Disordered" evidence="1">
    <location>
        <begin position="1"/>
        <end position="27"/>
    </location>
</feature>
<feature type="compositionally biased region" description="Polar residues" evidence="1">
    <location>
        <begin position="1"/>
        <end position="12"/>
    </location>
</feature>
<evidence type="ECO:0000256" key="2">
    <source>
        <dbReference type="SAM" id="Phobius"/>
    </source>
</evidence>
<dbReference type="Proteomes" id="UP000751518">
    <property type="component" value="Unassembled WGS sequence"/>
</dbReference>
<organism evidence="3 4">
    <name type="scientific">candidate division WWE3 bacterium</name>
    <dbReference type="NCBI Taxonomy" id="2053526"/>
    <lineage>
        <taxon>Bacteria</taxon>
        <taxon>Katanobacteria</taxon>
    </lineage>
</organism>
<sequence length="505" mass="57156">MDTSAPQTQESPNGKVEIPVPTPPSRYGKKPPSILKYTFIFFLIVFAIGAVLTWMKLDVLPINPDNVTPTPTTPRLNDYYTTPTPQSQITLTPLQPDASPTYEPTQTSTSTIKLVSNPVPLENPVVQIYRPEIKLLVETLRLIKAGKDLPGVYGATDLITYDNYSSDFLNNLKANADAYDARFDMPSDIRELFDGTEAKDDITTLVYQAREDYISMLQDEGVDSDLIKELREIVFPADEDHLWVSYSDSYYSEYSFVRPIASTHYDNVNYTEAYMRFEMASSWAWGFNVVKSGILGPEPSSGADRITFWKAAREFGTRSVMYHEMTHVLQIAYRNLKVTEYGDTYTSQPLENTTVYSFVDPSMFWDTEKTPFTRGDNLTVSTEAQAELFEQYLLVKYFNLNEKQAQVIWDYVGSGARLNSVRDDLETIKSDVYVASGDSDEIDRYDRIGFRLGDVFDSYPEGEMKDFLLKIADFSGVGDQAYGLGYTVNYSDAAVANIFNHLKSL</sequence>
<protein>
    <submittedName>
        <fullName evidence="3">Uncharacterized protein</fullName>
    </submittedName>
</protein>
<evidence type="ECO:0000256" key="1">
    <source>
        <dbReference type="SAM" id="MobiDB-lite"/>
    </source>
</evidence>
<feature type="transmembrane region" description="Helical" evidence="2">
    <location>
        <begin position="34"/>
        <end position="55"/>
    </location>
</feature>
<keyword evidence="2" id="KW-0472">Membrane</keyword>
<proteinExistence type="predicted"/>
<evidence type="ECO:0000313" key="4">
    <source>
        <dbReference type="Proteomes" id="UP000751518"/>
    </source>
</evidence>
<keyword evidence="2" id="KW-1133">Transmembrane helix</keyword>
<gene>
    <name evidence="3" type="ORF">KC614_03275</name>
</gene>
<dbReference type="AlphaFoldDB" id="A0A955LLQ9"/>
<accession>A0A955LLQ9</accession>
<comment type="caution">
    <text evidence="3">The sequence shown here is derived from an EMBL/GenBank/DDBJ whole genome shotgun (WGS) entry which is preliminary data.</text>
</comment>
<name>A0A955LLQ9_UNCKA</name>
<evidence type="ECO:0000313" key="3">
    <source>
        <dbReference type="EMBL" id="MCA9392196.1"/>
    </source>
</evidence>